<keyword evidence="5" id="KW-0040">ANK repeat</keyword>
<dbReference type="Pfam" id="PF13606">
    <property type="entry name" value="Ank_3"/>
    <property type="match status" value="1"/>
</dbReference>
<keyword evidence="6 7" id="KW-0472">Membrane</keyword>
<keyword evidence="4 7" id="KW-1133">Transmembrane helix</keyword>
<dbReference type="PANTHER" id="PTHR24186:SF50">
    <property type="entry name" value="ANKYRIN REPEAT-CONTAINING PROTEIN ITN1-LIKE ISOFORM X1"/>
    <property type="match status" value="1"/>
</dbReference>
<evidence type="ECO:0000313" key="9">
    <source>
        <dbReference type="EnsemblPlants" id="OPUNC09G05210.1"/>
    </source>
</evidence>
<dbReference type="Pfam" id="PF00023">
    <property type="entry name" value="Ank"/>
    <property type="match status" value="1"/>
</dbReference>
<comment type="subcellular location">
    <subcellularLocation>
        <location evidence="1">Membrane</location>
        <topology evidence="1">Multi-pass membrane protein</topology>
    </subcellularLocation>
</comment>
<dbReference type="InterPro" id="IPR036770">
    <property type="entry name" value="Ankyrin_rpt-contain_sf"/>
</dbReference>
<proteinExistence type="predicted"/>
<feature type="transmembrane region" description="Helical" evidence="7">
    <location>
        <begin position="602"/>
        <end position="623"/>
    </location>
</feature>
<dbReference type="Gramene" id="OPUNC09G05210.1">
    <property type="protein sequence ID" value="OPUNC09G05210.1"/>
    <property type="gene ID" value="OPUNC09G05210"/>
</dbReference>
<evidence type="ECO:0000256" key="1">
    <source>
        <dbReference type="ARBA" id="ARBA00004141"/>
    </source>
</evidence>
<feature type="transmembrane region" description="Helical" evidence="7">
    <location>
        <begin position="535"/>
        <end position="556"/>
    </location>
</feature>
<dbReference type="InterPro" id="IPR002110">
    <property type="entry name" value="Ankyrin_rpt"/>
</dbReference>
<feature type="transmembrane region" description="Helical" evidence="7">
    <location>
        <begin position="428"/>
        <end position="448"/>
    </location>
</feature>
<dbReference type="InterPro" id="IPR026961">
    <property type="entry name" value="PGG_dom"/>
</dbReference>
<name>A0A0E0LZX3_ORYPU</name>
<evidence type="ECO:0000256" key="7">
    <source>
        <dbReference type="SAM" id="Phobius"/>
    </source>
</evidence>
<dbReference type="EnsemblPlants" id="OPUNC09G05210.1">
    <property type="protein sequence ID" value="OPUNC09G05210.1"/>
    <property type="gene ID" value="OPUNC09G05210"/>
</dbReference>
<dbReference type="PANTHER" id="PTHR24186">
    <property type="entry name" value="PROTEIN PHOSPHATASE 1 REGULATORY SUBUNIT"/>
    <property type="match status" value="1"/>
</dbReference>
<feature type="domain" description="PGG" evidence="8">
    <location>
        <begin position="420"/>
        <end position="531"/>
    </location>
</feature>
<dbReference type="Gene3D" id="1.25.40.20">
    <property type="entry name" value="Ankyrin repeat-containing domain"/>
    <property type="match status" value="1"/>
</dbReference>
<accession>A0A0E0LZX3</accession>
<reference evidence="9" key="2">
    <citation type="submission" date="2018-05" db="EMBL/GenBank/DDBJ databases">
        <title>OpunRS2 (Oryza punctata Reference Sequence Version 2).</title>
        <authorList>
            <person name="Zhang J."/>
            <person name="Kudrna D."/>
            <person name="Lee S."/>
            <person name="Talag J."/>
            <person name="Welchert J."/>
            <person name="Wing R.A."/>
        </authorList>
    </citation>
    <scope>NUCLEOTIDE SEQUENCE [LARGE SCALE GENOMIC DNA]</scope>
</reference>
<dbReference type="Pfam" id="PF13962">
    <property type="entry name" value="PGG"/>
    <property type="match status" value="1"/>
</dbReference>
<evidence type="ECO:0000313" key="10">
    <source>
        <dbReference type="Proteomes" id="UP000026962"/>
    </source>
</evidence>
<keyword evidence="10" id="KW-1185">Reference proteome</keyword>
<reference evidence="9" key="1">
    <citation type="submission" date="2015-04" db="UniProtKB">
        <authorList>
            <consortium name="EnsemblPlants"/>
        </authorList>
    </citation>
    <scope>IDENTIFICATION</scope>
</reference>
<evidence type="ECO:0000256" key="4">
    <source>
        <dbReference type="ARBA" id="ARBA00022989"/>
    </source>
</evidence>
<evidence type="ECO:0000259" key="8">
    <source>
        <dbReference type="Pfam" id="PF13962"/>
    </source>
</evidence>
<dbReference type="HOGENOM" id="CLU_000134_36_5_1"/>
<keyword evidence="3" id="KW-0677">Repeat</keyword>
<dbReference type="eggNOG" id="KOG0504">
    <property type="taxonomic scope" value="Eukaryota"/>
</dbReference>
<evidence type="ECO:0000256" key="6">
    <source>
        <dbReference type="ARBA" id="ARBA00023136"/>
    </source>
</evidence>
<dbReference type="AlphaFoldDB" id="A0A0E0LZX3"/>
<dbReference type="SUPFAM" id="SSF48403">
    <property type="entry name" value="Ankyrin repeat"/>
    <property type="match status" value="1"/>
</dbReference>
<sequence>MGIGATNPAYDDAPIHQTYVGLLRQILADGGSLLHIVAASGGNENHRECAMVIHEKDETLLLELNNNGETALDCAAKAGHIKMALHLLHLERKSNGLSSDAAREKEIIKKTNGEWETELHRAVRELHGDGDVFERLRQEDGGLARVPDIHGMSPLYLAISLGYGDIVDKLISTFEDAVSYDGPNGQNVLHAAALRSADHTRRILVRYGHLRTEPDYSGSTPLHFAASVGVKGTTSSLIEGDYSGIWMADNKGMYPIHIAASVGVMDPIYTLVNINILPSCATLRDAKGRTLLHIAVENGKCHVVKFICRERTGIFKSILNMKNDDGNTALHLAVKKRDKSIFGHLLGNRDVELNHINMDGYTPLDLASKIKVEHPFAPPQNPTEWMIRALAHSGAQFSPRRHDEFIDTSNSGKKQEHGTKLAESTESVLVASALIATLTFAAAFTMPGSYRTDKPIGTPALGASYGFKVFLVANIFAFYFSVAATFSLAEYGNRRNVDPLVRCAYAQRAVWLFHVALKSIIIAFALGVSVVMWEISLSAIIIVSLATCVLVLYGNVPLAHDFRLLWVMYHRFGFSRSWDLHPSTSSHLGWTSWWLTNFIATLGWNLVKLFWAYGLIFVVAYIAQLKQKS</sequence>
<feature type="transmembrane region" description="Helical" evidence="7">
    <location>
        <begin position="469"/>
        <end position="489"/>
    </location>
</feature>
<keyword evidence="2 7" id="KW-0812">Transmembrane</keyword>
<evidence type="ECO:0000256" key="3">
    <source>
        <dbReference type="ARBA" id="ARBA00022737"/>
    </source>
</evidence>
<feature type="transmembrane region" description="Helical" evidence="7">
    <location>
        <begin position="509"/>
        <end position="528"/>
    </location>
</feature>
<evidence type="ECO:0000256" key="2">
    <source>
        <dbReference type="ARBA" id="ARBA00022692"/>
    </source>
</evidence>
<dbReference type="Proteomes" id="UP000026962">
    <property type="component" value="Chromosome 9"/>
</dbReference>
<dbReference type="OMA" id="CAYAQRA"/>
<organism evidence="9">
    <name type="scientific">Oryza punctata</name>
    <name type="common">Red rice</name>
    <dbReference type="NCBI Taxonomy" id="4537"/>
    <lineage>
        <taxon>Eukaryota</taxon>
        <taxon>Viridiplantae</taxon>
        <taxon>Streptophyta</taxon>
        <taxon>Embryophyta</taxon>
        <taxon>Tracheophyta</taxon>
        <taxon>Spermatophyta</taxon>
        <taxon>Magnoliopsida</taxon>
        <taxon>Liliopsida</taxon>
        <taxon>Poales</taxon>
        <taxon>Poaceae</taxon>
        <taxon>BOP clade</taxon>
        <taxon>Oryzoideae</taxon>
        <taxon>Oryzeae</taxon>
        <taxon>Oryzinae</taxon>
        <taxon>Oryza</taxon>
    </lineage>
</organism>
<dbReference type="GO" id="GO:0005886">
    <property type="term" value="C:plasma membrane"/>
    <property type="evidence" value="ECO:0007669"/>
    <property type="project" value="TreeGrafter"/>
</dbReference>
<dbReference type="SMART" id="SM00248">
    <property type="entry name" value="ANK"/>
    <property type="match status" value="9"/>
</dbReference>
<dbReference type="STRING" id="4537.A0A0E0LZX3"/>
<evidence type="ECO:0000256" key="5">
    <source>
        <dbReference type="ARBA" id="ARBA00023043"/>
    </source>
</evidence>
<protein>
    <recommendedName>
        <fullName evidence="8">PGG domain-containing protein</fullName>
    </recommendedName>
</protein>